<proteinExistence type="predicted"/>
<reference evidence="1 2" key="1">
    <citation type="submission" date="2020-01" db="EMBL/GenBank/DDBJ databases">
        <authorList>
            <person name="Kim M.K."/>
        </authorList>
    </citation>
    <scope>NUCLEOTIDE SEQUENCE [LARGE SCALE GENOMIC DNA]</scope>
    <source>
        <strain evidence="1 2">172606-1</strain>
    </source>
</reference>
<protein>
    <submittedName>
        <fullName evidence="1">Glyoxalase</fullName>
    </submittedName>
</protein>
<keyword evidence="2" id="KW-1185">Reference proteome</keyword>
<dbReference type="AlphaFoldDB" id="A0A6C0GVH2"/>
<evidence type="ECO:0000313" key="1">
    <source>
        <dbReference type="EMBL" id="QHT71553.1"/>
    </source>
</evidence>
<dbReference type="KEGG" id="rhoz:GXP67_35265"/>
<dbReference type="EMBL" id="CP048222">
    <property type="protein sequence ID" value="QHT71553.1"/>
    <property type="molecule type" value="Genomic_DNA"/>
</dbReference>
<evidence type="ECO:0000313" key="2">
    <source>
        <dbReference type="Proteomes" id="UP000480178"/>
    </source>
</evidence>
<dbReference type="RefSeq" id="WP_162447488.1">
    <property type="nucleotide sequence ID" value="NZ_CP048222.1"/>
</dbReference>
<sequence length="127" mass="14647">MSRDSQLLNVRPTLHIDSESALPEEQFQNQTLRPILKLQNDLLLVIFESFLAEKSIHFERLTAFQQRVSIENAIKKDLPVRHTLIGCIMGLLTKAEYETFLANRLAYNKRLTALIISRLTDQLVKAQ</sequence>
<gene>
    <name evidence="1" type="ORF">GXP67_35265</name>
</gene>
<dbReference type="Proteomes" id="UP000480178">
    <property type="component" value="Chromosome"/>
</dbReference>
<name>A0A6C0GVH2_9BACT</name>
<organism evidence="1 2">
    <name type="scientific">Rhodocytophaga rosea</name>
    <dbReference type="NCBI Taxonomy" id="2704465"/>
    <lineage>
        <taxon>Bacteria</taxon>
        <taxon>Pseudomonadati</taxon>
        <taxon>Bacteroidota</taxon>
        <taxon>Cytophagia</taxon>
        <taxon>Cytophagales</taxon>
        <taxon>Rhodocytophagaceae</taxon>
        <taxon>Rhodocytophaga</taxon>
    </lineage>
</organism>
<accession>A0A6C0GVH2</accession>